<feature type="transmembrane region" description="Helical" evidence="1">
    <location>
        <begin position="112"/>
        <end position="133"/>
    </location>
</feature>
<dbReference type="STRING" id="1619234.SAMN05421730_101926"/>
<keyword evidence="3" id="KW-1185">Reference proteome</keyword>
<feature type="transmembrane region" description="Helical" evidence="1">
    <location>
        <begin position="190"/>
        <end position="209"/>
    </location>
</feature>
<reference evidence="2 3" key="1">
    <citation type="submission" date="2016-09" db="EMBL/GenBank/DDBJ databases">
        <authorList>
            <person name="Capua I."/>
            <person name="De Benedictis P."/>
            <person name="Joannis T."/>
            <person name="Lombin L.H."/>
            <person name="Cattoli G."/>
        </authorList>
    </citation>
    <scope>NUCLEOTIDE SEQUENCE [LARGE SCALE GENOMIC DNA]</scope>
    <source>
        <strain evidence="2 3">GluBS11</strain>
    </source>
</reference>
<evidence type="ECO:0000313" key="2">
    <source>
        <dbReference type="EMBL" id="SCP98317.1"/>
    </source>
</evidence>
<feature type="transmembrane region" description="Helical" evidence="1">
    <location>
        <begin position="216"/>
        <end position="236"/>
    </location>
</feature>
<dbReference type="Proteomes" id="UP000199315">
    <property type="component" value="Unassembled WGS sequence"/>
</dbReference>
<keyword evidence="1" id="KW-0812">Transmembrane</keyword>
<dbReference type="RefSeq" id="WP_091235335.1">
    <property type="nucleotide sequence ID" value="NZ_FMKA01000019.1"/>
</dbReference>
<feature type="transmembrane region" description="Helical" evidence="1">
    <location>
        <begin position="80"/>
        <end position="100"/>
    </location>
</feature>
<protein>
    <submittedName>
        <fullName evidence="2">Putative membrane protein</fullName>
    </submittedName>
</protein>
<organism evidence="2 3">
    <name type="scientific">Anaerobium acetethylicum</name>
    <dbReference type="NCBI Taxonomy" id="1619234"/>
    <lineage>
        <taxon>Bacteria</taxon>
        <taxon>Bacillati</taxon>
        <taxon>Bacillota</taxon>
        <taxon>Clostridia</taxon>
        <taxon>Lachnospirales</taxon>
        <taxon>Lachnospiraceae</taxon>
        <taxon>Anaerobium</taxon>
    </lineage>
</organism>
<keyword evidence="1" id="KW-1133">Transmembrane helix</keyword>
<dbReference type="InterPro" id="IPR007163">
    <property type="entry name" value="VCA0040-like"/>
</dbReference>
<dbReference type="EMBL" id="FMKA01000019">
    <property type="protein sequence ID" value="SCP98317.1"/>
    <property type="molecule type" value="Genomic_DNA"/>
</dbReference>
<name>A0A1D3TVY5_9FIRM</name>
<proteinExistence type="predicted"/>
<dbReference type="Pfam" id="PF04018">
    <property type="entry name" value="VCA0040-like"/>
    <property type="match status" value="1"/>
</dbReference>
<dbReference type="PANTHER" id="PTHR37308">
    <property type="entry name" value="INTEGRAL MEMBRANE PROTEIN"/>
    <property type="match status" value="1"/>
</dbReference>
<dbReference type="OrthoDB" id="9793746at2"/>
<feature type="transmembrane region" description="Helical" evidence="1">
    <location>
        <begin position="145"/>
        <end position="170"/>
    </location>
</feature>
<keyword evidence="1" id="KW-0472">Membrane</keyword>
<gene>
    <name evidence="2" type="ORF">SAMN05421730_101926</name>
</gene>
<feature type="transmembrane region" description="Helical" evidence="1">
    <location>
        <begin position="12"/>
        <end position="34"/>
    </location>
</feature>
<dbReference type="AlphaFoldDB" id="A0A1D3TVY5"/>
<evidence type="ECO:0000313" key="3">
    <source>
        <dbReference type="Proteomes" id="UP000199315"/>
    </source>
</evidence>
<feature type="transmembrane region" description="Helical" evidence="1">
    <location>
        <begin position="242"/>
        <end position="262"/>
    </location>
</feature>
<sequence length="268" mass="28577">MKYLVNIFKGLAIGVATLVPGVSGGTMAIVLGIYDDLLHAVGSFFKDWKKHTIFLAQLGIGGLLGVLLLSRLLEDVIGRYPFVMGFFFIGVILGGVPVLYKKSTEGKSDIRNLIFLIIGFAIVLLLSAEPEATTTLATMEGFKSVLFLFVAGLVIAVALVLPGISASFMLYVMGLYSVTLNAINTRNIPFLVPLAIGVGLGTLATTKAIEMLLQKYAAQSYMLILGFVLGSLKPVFPGIPKGYSAVASVAALVIGFLIIRWLSKKELA</sequence>
<accession>A0A1D3TVY5</accession>
<evidence type="ECO:0000256" key="1">
    <source>
        <dbReference type="SAM" id="Phobius"/>
    </source>
</evidence>
<dbReference type="PANTHER" id="PTHR37308:SF1">
    <property type="entry name" value="POLYPRENYL-PHOSPHATE TRANSPORTER"/>
    <property type="match status" value="1"/>
</dbReference>
<feature type="transmembrane region" description="Helical" evidence="1">
    <location>
        <begin position="54"/>
        <end position="73"/>
    </location>
</feature>